<evidence type="ECO:0000256" key="3">
    <source>
        <dbReference type="ARBA" id="ARBA00023125"/>
    </source>
</evidence>
<dbReference type="InterPro" id="IPR036388">
    <property type="entry name" value="WH-like_DNA-bd_sf"/>
</dbReference>
<accession>A0ABM6Z5I5</accession>
<evidence type="ECO:0000259" key="7">
    <source>
        <dbReference type="PROSITE" id="PS50043"/>
    </source>
</evidence>
<feature type="domain" description="Response regulatory" evidence="8">
    <location>
        <begin position="15"/>
        <end position="131"/>
    </location>
</feature>
<dbReference type="InterPro" id="IPR058245">
    <property type="entry name" value="NreC/VraR/RcsB-like_REC"/>
</dbReference>
<dbReference type="PROSITE" id="PS50043">
    <property type="entry name" value="HTH_LUXR_2"/>
    <property type="match status" value="1"/>
</dbReference>
<keyword evidence="2" id="KW-0805">Transcription regulation</keyword>
<dbReference type="EMBL" id="CP032514">
    <property type="protein sequence ID" value="AYD90652.1"/>
    <property type="molecule type" value="Genomic_DNA"/>
</dbReference>
<evidence type="ECO:0000256" key="2">
    <source>
        <dbReference type="ARBA" id="ARBA00023015"/>
    </source>
</evidence>
<dbReference type="Pfam" id="PF00072">
    <property type="entry name" value="Response_reg"/>
    <property type="match status" value="1"/>
</dbReference>
<feature type="modified residue" description="4-aspartylphosphate" evidence="5">
    <location>
        <position position="66"/>
    </location>
</feature>
<evidence type="ECO:0000256" key="1">
    <source>
        <dbReference type="ARBA" id="ARBA00022553"/>
    </source>
</evidence>
<gene>
    <name evidence="9" type="ORF">D5R93_12760</name>
</gene>
<dbReference type="InterPro" id="IPR039420">
    <property type="entry name" value="WalR-like"/>
</dbReference>
<evidence type="ECO:0000256" key="6">
    <source>
        <dbReference type="SAM" id="MobiDB-lite"/>
    </source>
</evidence>
<keyword evidence="4" id="KW-0804">Transcription</keyword>
<dbReference type="InterPro" id="IPR011006">
    <property type="entry name" value="CheY-like_superfamily"/>
</dbReference>
<dbReference type="Gene3D" id="1.10.10.10">
    <property type="entry name" value="Winged helix-like DNA-binding domain superfamily/Winged helix DNA-binding domain"/>
    <property type="match status" value="1"/>
</dbReference>
<dbReference type="SUPFAM" id="SSF46894">
    <property type="entry name" value="C-terminal effector domain of the bipartite response regulators"/>
    <property type="match status" value="1"/>
</dbReference>
<dbReference type="PROSITE" id="PS50110">
    <property type="entry name" value="RESPONSE_REGULATORY"/>
    <property type="match status" value="1"/>
</dbReference>
<reference evidence="9 10" key="1">
    <citation type="submission" date="2018-09" db="EMBL/GenBank/DDBJ databases">
        <authorList>
            <person name="Li J."/>
        </authorList>
    </citation>
    <scope>NUCLEOTIDE SEQUENCE [LARGE SCALE GENOMIC DNA]</scope>
    <source>
        <strain evidence="9 10">2129</strain>
    </source>
</reference>
<keyword evidence="1 5" id="KW-0597">Phosphoprotein</keyword>
<evidence type="ECO:0000313" key="9">
    <source>
        <dbReference type="EMBL" id="AYD90652.1"/>
    </source>
</evidence>
<evidence type="ECO:0000256" key="5">
    <source>
        <dbReference type="PROSITE-ProRule" id="PRU00169"/>
    </source>
</evidence>
<evidence type="ECO:0000259" key="8">
    <source>
        <dbReference type="PROSITE" id="PS50110"/>
    </source>
</evidence>
<dbReference type="InterPro" id="IPR001789">
    <property type="entry name" value="Sig_transdc_resp-reg_receiver"/>
</dbReference>
<proteinExistence type="predicted"/>
<dbReference type="Pfam" id="PF00196">
    <property type="entry name" value="GerE"/>
    <property type="match status" value="1"/>
</dbReference>
<feature type="region of interest" description="Disordered" evidence="6">
    <location>
        <begin position="185"/>
        <end position="212"/>
    </location>
</feature>
<name>A0ABM6Z5I5_9ACTO</name>
<evidence type="ECO:0000256" key="4">
    <source>
        <dbReference type="ARBA" id="ARBA00023163"/>
    </source>
</evidence>
<sequence length="277" mass="28430">MHTTEPGATTSGPVRIIVVDDDPLTRSAILPLLRPREEFEVVAQADDGQEAVHAVAHHRADVVLMDLGMPVMDGIEATRRICAAAGHPHVVALTTWDVDDAVVRAIEAGAEGYLLKVSAPKELVPGLRRVVAGDSPLSPGAMRTLLAHVRSRGQAVASGGVGRAAAGPGSLAEAGSPCAGLPGTGQAGAGAPRTRLSWSGGTVPSGEGGARLTDREREVVQAAAEGLTTEQIAARLYVSASTVKTHLRSAQERMGASNRVQLAVLAERAGLLGQVLG</sequence>
<dbReference type="SMART" id="SM00421">
    <property type="entry name" value="HTH_LUXR"/>
    <property type="match status" value="1"/>
</dbReference>
<dbReference type="RefSeq" id="WP_120205600.1">
    <property type="nucleotide sequence ID" value="NZ_CP032514.1"/>
</dbReference>
<dbReference type="Gene3D" id="3.40.50.2300">
    <property type="match status" value="1"/>
</dbReference>
<dbReference type="PANTHER" id="PTHR43214">
    <property type="entry name" value="TWO-COMPONENT RESPONSE REGULATOR"/>
    <property type="match status" value="1"/>
</dbReference>
<dbReference type="SUPFAM" id="SSF52172">
    <property type="entry name" value="CheY-like"/>
    <property type="match status" value="1"/>
</dbReference>
<dbReference type="InterPro" id="IPR016032">
    <property type="entry name" value="Sig_transdc_resp-reg_C-effctor"/>
</dbReference>
<evidence type="ECO:0000313" key="10">
    <source>
        <dbReference type="Proteomes" id="UP000273001"/>
    </source>
</evidence>
<dbReference type="GO" id="GO:0003677">
    <property type="term" value="F:DNA binding"/>
    <property type="evidence" value="ECO:0007669"/>
    <property type="project" value="UniProtKB-KW"/>
</dbReference>
<dbReference type="CDD" id="cd06170">
    <property type="entry name" value="LuxR_C_like"/>
    <property type="match status" value="1"/>
</dbReference>
<keyword evidence="3 9" id="KW-0238">DNA-binding</keyword>
<dbReference type="InterPro" id="IPR000792">
    <property type="entry name" value="Tscrpt_reg_LuxR_C"/>
</dbReference>
<dbReference type="SMART" id="SM00448">
    <property type="entry name" value="REC"/>
    <property type="match status" value="1"/>
</dbReference>
<dbReference type="Proteomes" id="UP000273001">
    <property type="component" value="Chromosome"/>
</dbReference>
<keyword evidence="10" id="KW-1185">Reference proteome</keyword>
<dbReference type="PROSITE" id="PS00622">
    <property type="entry name" value="HTH_LUXR_1"/>
    <property type="match status" value="1"/>
</dbReference>
<protein>
    <submittedName>
        <fullName evidence="9">DNA-binding response regulator</fullName>
    </submittedName>
</protein>
<dbReference type="PRINTS" id="PR00038">
    <property type="entry name" value="HTHLUXR"/>
</dbReference>
<dbReference type="CDD" id="cd17535">
    <property type="entry name" value="REC_NarL-like"/>
    <property type="match status" value="1"/>
</dbReference>
<feature type="domain" description="HTH luxR-type" evidence="7">
    <location>
        <begin position="205"/>
        <end position="270"/>
    </location>
</feature>
<organism evidence="9 10">
    <name type="scientific">Actinomyces lilanjuaniae</name>
    <dbReference type="NCBI Taxonomy" id="2321394"/>
    <lineage>
        <taxon>Bacteria</taxon>
        <taxon>Bacillati</taxon>
        <taxon>Actinomycetota</taxon>
        <taxon>Actinomycetes</taxon>
        <taxon>Actinomycetales</taxon>
        <taxon>Actinomycetaceae</taxon>
        <taxon>Actinomyces</taxon>
    </lineage>
</organism>
<dbReference type="PANTHER" id="PTHR43214:SF24">
    <property type="entry name" value="TRANSCRIPTIONAL REGULATORY PROTEIN NARL-RELATED"/>
    <property type="match status" value="1"/>
</dbReference>